<dbReference type="RefSeq" id="WP_182803485.1">
    <property type="nucleotide sequence ID" value="NZ_CP060007.1"/>
</dbReference>
<dbReference type="Gene3D" id="3.40.630.30">
    <property type="match status" value="1"/>
</dbReference>
<dbReference type="PROSITE" id="PS51186">
    <property type="entry name" value="GNAT"/>
    <property type="match status" value="1"/>
</dbReference>
<dbReference type="InterPro" id="IPR016181">
    <property type="entry name" value="Acyl_CoA_acyltransferase"/>
</dbReference>
<dbReference type="SUPFAM" id="SSF55729">
    <property type="entry name" value="Acyl-CoA N-acyltransferases (Nat)"/>
    <property type="match status" value="1"/>
</dbReference>
<dbReference type="InterPro" id="IPR050680">
    <property type="entry name" value="YpeA/RimI_acetyltransf"/>
</dbReference>
<dbReference type="CDD" id="cd04301">
    <property type="entry name" value="NAT_SF"/>
    <property type="match status" value="1"/>
</dbReference>
<proteinExistence type="predicted"/>
<evidence type="ECO:0000259" key="3">
    <source>
        <dbReference type="PROSITE" id="PS51186"/>
    </source>
</evidence>
<dbReference type="PANTHER" id="PTHR43420">
    <property type="entry name" value="ACETYLTRANSFERASE"/>
    <property type="match status" value="1"/>
</dbReference>
<evidence type="ECO:0000313" key="5">
    <source>
        <dbReference type="Proteomes" id="UP000515344"/>
    </source>
</evidence>
<dbReference type="Proteomes" id="UP000515344">
    <property type="component" value="Chromosome"/>
</dbReference>
<sequence length="165" mass="19182">MIRKATSQDFGFLYYLYMHPHVNPFLLYEFMHPEDFRSVFNELQNKGVLYIFEDAGESIGMFKLVPQHYRNTHIVYLGGLAIDPEEAGKGYGLRMMEEIKEYAKQQGFLRIELTVSTANEKAIQLYLKAGFHHEGVLKKYTYLKSKDQYVDEAVMAYLFDHGTGS</sequence>
<accession>A0A7G5XHE7</accession>
<protein>
    <submittedName>
        <fullName evidence="4">GNAT family N-acetyltransferase</fullName>
    </submittedName>
</protein>
<dbReference type="PANTHER" id="PTHR43420:SF47">
    <property type="entry name" value="N-ACETYLTRANSFERASE DOMAIN-CONTAINING PROTEIN"/>
    <property type="match status" value="1"/>
</dbReference>
<dbReference type="InterPro" id="IPR000182">
    <property type="entry name" value="GNAT_dom"/>
</dbReference>
<dbReference type="AlphaFoldDB" id="A0A7G5XHE7"/>
<dbReference type="GO" id="GO:0016747">
    <property type="term" value="F:acyltransferase activity, transferring groups other than amino-acyl groups"/>
    <property type="evidence" value="ECO:0007669"/>
    <property type="project" value="InterPro"/>
</dbReference>
<keyword evidence="2" id="KW-0012">Acyltransferase</keyword>
<evidence type="ECO:0000256" key="1">
    <source>
        <dbReference type="ARBA" id="ARBA00022679"/>
    </source>
</evidence>
<dbReference type="EMBL" id="CP060007">
    <property type="protein sequence ID" value="QNA44900.1"/>
    <property type="molecule type" value="Genomic_DNA"/>
</dbReference>
<feature type="domain" description="N-acetyltransferase" evidence="3">
    <location>
        <begin position="1"/>
        <end position="160"/>
    </location>
</feature>
<keyword evidence="1" id="KW-0808">Transferase</keyword>
<evidence type="ECO:0000313" key="4">
    <source>
        <dbReference type="EMBL" id="QNA44900.1"/>
    </source>
</evidence>
<evidence type="ECO:0000256" key="2">
    <source>
        <dbReference type="ARBA" id="ARBA00023315"/>
    </source>
</evidence>
<dbReference type="Pfam" id="PF00583">
    <property type="entry name" value="Acetyltransf_1"/>
    <property type="match status" value="1"/>
</dbReference>
<reference evidence="5" key="1">
    <citation type="submission" date="2020-08" db="EMBL/GenBank/DDBJ databases">
        <title>Lacibacter sp. S13-6-6 genome sequencing.</title>
        <authorList>
            <person name="Jin L."/>
        </authorList>
    </citation>
    <scope>NUCLEOTIDE SEQUENCE [LARGE SCALE GENOMIC DNA]</scope>
    <source>
        <strain evidence="5">S13-6-6</strain>
    </source>
</reference>
<name>A0A7G5XHE7_9BACT</name>
<organism evidence="4 5">
    <name type="scientific">Lacibacter sediminis</name>
    <dbReference type="NCBI Taxonomy" id="2760713"/>
    <lineage>
        <taxon>Bacteria</taxon>
        <taxon>Pseudomonadati</taxon>
        <taxon>Bacteroidota</taxon>
        <taxon>Chitinophagia</taxon>
        <taxon>Chitinophagales</taxon>
        <taxon>Chitinophagaceae</taxon>
        <taxon>Lacibacter</taxon>
    </lineage>
</organism>
<gene>
    <name evidence="4" type="ORF">H4075_01480</name>
</gene>
<keyword evidence="5" id="KW-1185">Reference proteome</keyword>
<dbReference type="KEGG" id="lacs:H4075_01480"/>